<dbReference type="AlphaFoldDB" id="B2VVF3"/>
<evidence type="ECO:0000313" key="2">
    <source>
        <dbReference type="EMBL" id="EDU41706.1"/>
    </source>
</evidence>
<reference evidence="3" key="1">
    <citation type="journal article" date="2013" name="G3 (Bethesda)">
        <title>Comparative genomics of a plant-pathogenic fungus, Pyrenophora tritici-repentis, reveals transduplication and the impact of repeat elements on pathogenicity and population divergence.</title>
        <authorList>
            <person name="Manning V.A."/>
            <person name="Pandelova I."/>
            <person name="Dhillon B."/>
            <person name="Wilhelm L.J."/>
            <person name="Goodwin S.B."/>
            <person name="Berlin A.M."/>
            <person name="Figueroa M."/>
            <person name="Freitag M."/>
            <person name="Hane J.K."/>
            <person name="Henrissat B."/>
            <person name="Holman W.H."/>
            <person name="Kodira C.D."/>
            <person name="Martin J."/>
            <person name="Oliver R.P."/>
            <person name="Robbertse B."/>
            <person name="Schackwitz W."/>
            <person name="Schwartz D.C."/>
            <person name="Spatafora J.W."/>
            <person name="Turgeon B.G."/>
            <person name="Yandava C."/>
            <person name="Young S."/>
            <person name="Zhou S."/>
            <person name="Zeng Q."/>
            <person name="Grigoriev I.V."/>
            <person name="Ma L.-J."/>
            <person name="Ciuffetti L.M."/>
        </authorList>
    </citation>
    <scope>NUCLEOTIDE SEQUENCE [LARGE SCALE GENOMIC DNA]</scope>
    <source>
        <strain evidence="3">Pt-1C-BFP</strain>
    </source>
</reference>
<sequence length="80" mass="9003">MSVEKRTDHESQLRTDDSLDRLPGLSSEAPRSQCKFTNLHNKTDSRESATRALTDTYEGLPYGSLPDRDSSHLRTPPEIS</sequence>
<dbReference type="Proteomes" id="UP000001471">
    <property type="component" value="Unassembled WGS sequence"/>
</dbReference>
<feature type="compositionally biased region" description="Basic and acidic residues" evidence="1">
    <location>
        <begin position="1"/>
        <end position="20"/>
    </location>
</feature>
<dbReference type="HOGENOM" id="CLU_2590929_0_0_1"/>
<proteinExistence type="predicted"/>
<gene>
    <name evidence="2" type="ORF">PTRG_02268</name>
</gene>
<evidence type="ECO:0000256" key="1">
    <source>
        <dbReference type="SAM" id="MobiDB-lite"/>
    </source>
</evidence>
<accession>B2VVF3</accession>
<dbReference type="EMBL" id="DS231615">
    <property type="protein sequence ID" value="EDU41706.1"/>
    <property type="molecule type" value="Genomic_DNA"/>
</dbReference>
<organism evidence="2 3">
    <name type="scientific">Pyrenophora tritici-repentis (strain Pt-1C-BFP)</name>
    <name type="common">Wheat tan spot fungus</name>
    <name type="synonym">Drechslera tritici-repentis</name>
    <dbReference type="NCBI Taxonomy" id="426418"/>
    <lineage>
        <taxon>Eukaryota</taxon>
        <taxon>Fungi</taxon>
        <taxon>Dikarya</taxon>
        <taxon>Ascomycota</taxon>
        <taxon>Pezizomycotina</taxon>
        <taxon>Dothideomycetes</taxon>
        <taxon>Pleosporomycetidae</taxon>
        <taxon>Pleosporales</taxon>
        <taxon>Pleosporineae</taxon>
        <taxon>Pleosporaceae</taxon>
        <taxon>Pyrenophora</taxon>
    </lineage>
</organism>
<evidence type="ECO:0000313" key="3">
    <source>
        <dbReference type="Proteomes" id="UP000001471"/>
    </source>
</evidence>
<protein>
    <submittedName>
        <fullName evidence="2">Uncharacterized protein</fullName>
    </submittedName>
</protein>
<feature type="region of interest" description="Disordered" evidence="1">
    <location>
        <begin position="1"/>
        <end position="80"/>
    </location>
</feature>
<dbReference type="InParanoid" id="B2VVF3"/>
<name>B2VVF3_PYRTR</name>